<feature type="domain" description="HMA" evidence="2">
    <location>
        <begin position="1"/>
        <end position="63"/>
    </location>
</feature>
<evidence type="ECO:0000313" key="3">
    <source>
        <dbReference type="EMBL" id="KKB63535.1"/>
    </source>
</evidence>
<protein>
    <submittedName>
        <fullName evidence="3">Heavy metal transporter</fullName>
    </submittedName>
</protein>
<accession>A0A0F5K0V0</accession>
<evidence type="ECO:0000256" key="1">
    <source>
        <dbReference type="ARBA" id="ARBA00022723"/>
    </source>
</evidence>
<comment type="caution">
    <text evidence="3">The sequence shown here is derived from an EMBL/GenBank/DDBJ whole genome shotgun (WGS) entry which is preliminary data.</text>
</comment>
<organism evidence="3 4">
    <name type="scientific">Robbsia andropogonis</name>
    <dbReference type="NCBI Taxonomy" id="28092"/>
    <lineage>
        <taxon>Bacteria</taxon>
        <taxon>Pseudomonadati</taxon>
        <taxon>Pseudomonadota</taxon>
        <taxon>Betaproteobacteria</taxon>
        <taxon>Burkholderiales</taxon>
        <taxon>Burkholderiaceae</taxon>
        <taxon>Robbsia</taxon>
    </lineage>
</organism>
<dbReference type="SUPFAM" id="SSF55008">
    <property type="entry name" value="HMA, heavy metal-associated domain"/>
    <property type="match status" value="1"/>
</dbReference>
<reference evidence="3 4" key="1">
    <citation type="submission" date="2015-03" db="EMBL/GenBank/DDBJ databases">
        <title>Draft Genome Sequence of Burkholderia andropogonis type strain ICMP2807, isolated from Sorghum bicolor.</title>
        <authorList>
            <person name="Lopes-Santos L."/>
            <person name="Castro D.B."/>
            <person name="Ottoboni L.M."/>
            <person name="Park D."/>
            <person name="Weirc B.S."/>
            <person name="Destefano S.A."/>
        </authorList>
    </citation>
    <scope>NUCLEOTIDE SEQUENCE [LARGE SCALE GENOMIC DNA]</scope>
    <source>
        <strain evidence="3 4">ICMP2807</strain>
    </source>
</reference>
<dbReference type="InterPro" id="IPR017969">
    <property type="entry name" value="Heavy-metal-associated_CS"/>
</dbReference>
<dbReference type="InterPro" id="IPR036163">
    <property type="entry name" value="HMA_dom_sf"/>
</dbReference>
<evidence type="ECO:0000313" key="4">
    <source>
        <dbReference type="Proteomes" id="UP000033618"/>
    </source>
</evidence>
<proteinExistence type="predicted"/>
<dbReference type="Proteomes" id="UP000033618">
    <property type="component" value="Unassembled WGS sequence"/>
</dbReference>
<evidence type="ECO:0000259" key="2">
    <source>
        <dbReference type="PROSITE" id="PS50846"/>
    </source>
</evidence>
<dbReference type="OrthoDB" id="9813965at2"/>
<dbReference type="PROSITE" id="PS01047">
    <property type="entry name" value="HMA_1"/>
    <property type="match status" value="1"/>
</dbReference>
<dbReference type="Pfam" id="PF00403">
    <property type="entry name" value="HMA"/>
    <property type="match status" value="1"/>
</dbReference>
<name>A0A0F5K0V0_9BURK</name>
<dbReference type="AlphaFoldDB" id="A0A0F5K0V0"/>
<dbReference type="PATRIC" id="fig|28092.6.peg.2597"/>
<dbReference type="InterPro" id="IPR006121">
    <property type="entry name" value="HMA_dom"/>
</dbReference>
<keyword evidence="4" id="KW-1185">Reference proteome</keyword>
<dbReference type="CDD" id="cd00371">
    <property type="entry name" value="HMA"/>
    <property type="match status" value="1"/>
</dbReference>
<dbReference type="GO" id="GO:0046872">
    <property type="term" value="F:metal ion binding"/>
    <property type="evidence" value="ECO:0007669"/>
    <property type="project" value="UniProtKB-KW"/>
</dbReference>
<gene>
    <name evidence="3" type="ORF">WM40_11030</name>
</gene>
<sequence length="71" mass="7498">MPQFQVNDMTCQHCVKAVTQAVQDVDPNAHVQVDLGSGRVKVQSDRSAETLRAAIDDAGYPAATLQDAAGS</sequence>
<dbReference type="STRING" id="28092.WM40_11030"/>
<dbReference type="PROSITE" id="PS50846">
    <property type="entry name" value="HMA_2"/>
    <property type="match status" value="1"/>
</dbReference>
<dbReference type="Gene3D" id="3.30.70.100">
    <property type="match status" value="1"/>
</dbReference>
<dbReference type="RefSeq" id="WP_024902225.1">
    <property type="nucleotide sequence ID" value="NZ_CADFGU010000001.1"/>
</dbReference>
<keyword evidence="1" id="KW-0479">Metal-binding</keyword>
<dbReference type="EMBL" id="LAQU01000009">
    <property type="protein sequence ID" value="KKB63535.1"/>
    <property type="molecule type" value="Genomic_DNA"/>
</dbReference>